<name>A0A4R6WW96_9PROT</name>
<proteinExistence type="predicted"/>
<organism evidence="2 3">
    <name type="scientific">Dongia mobilis</name>
    <dbReference type="NCBI Taxonomy" id="578943"/>
    <lineage>
        <taxon>Bacteria</taxon>
        <taxon>Pseudomonadati</taxon>
        <taxon>Pseudomonadota</taxon>
        <taxon>Alphaproteobacteria</taxon>
        <taxon>Rhodospirillales</taxon>
        <taxon>Dongiaceae</taxon>
        <taxon>Dongia</taxon>
    </lineage>
</organism>
<dbReference type="OrthoDB" id="9808598at2"/>
<keyword evidence="3" id="KW-1185">Reference proteome</keyword>
<evidence type="ECO:0000313" key="2">
    <source>
        <dbReference type="EMBL" id="TDQ83312.1"/>
    </source>
</evidence>
<dbReference type="RefSeq" id="WP_133613077.1">
    <property type="nucleotide sequence ID" value="NZ_SNYW01000007.1"/>
</dbReference>
<keyword evidence="1" id="KW-0812">Transmembrane</keyword>
<reference evidence="2 3" key="1">
    <citation type="submission" date="2019-03" db="EMBL/GenBank/DDBJ databases">
        <title>Genomic Encyclopedia of Type Strains, Phase III (KMG-III): the genomes of soil and plant-associated and newly described type strains.</title>
        <authorList>
            <person name="Whitman W."/>
        </authorList>
    </citation>
    <scope>NUCLEOTIDE SEQUENCE [LARGE SCALE GENOMIC DNA]</scope>
    <source>
        <strain evidence="2 3">CGMCC 1.7660</strain>
    </source>
</reference>
<feature type="transmembrane region" description="Helical" evidence="1">
    <location>
        <begin position="12"/>
        <end position="30"/>
    </location>
</feature>
<evidence type="ECO:0000313" key="3">
    <source>
        <dbReference type="Proteomes" id="UP000295783"/>
    </source>
</evidence>
<feature type="transmembrane region" description="Helical" evidence="1">
    <location>
        <begin position="62"/>
        <end position="83"/>
    </location>
</feature>
<accession>A0A4R6WW96</accession>
<feature type="transmembrane region" description="Helical" evidence="1">
    <location>
        <begin position="37"/>
        <end position="56"/>
    </location>
</feature>
<dbReference type="Proteomes" id="UP000295783">
    <property type="component" value="Unassembled WGS sequence"/>
</dbReference>
<gene>
    <name evidence="2" type="ORF">A8950_1598</name>
</gene>
<comment type="caution">
    <text evidence="2">The sequence shown here is derived from an EMBL/GenBank/DDBJ whole genome shotgun (WGS) entry which is preliminary data.</text>
</comment>
<protein>
    <submittedName>
        <fullName evidence="2">Uncharacterized protein</fullName>
    </submittedName>
</protein>
<sequence length="104" mass="11245">MTQEKPLKPPLHPLLVLVIAVLLPGMGQIANGQATRGLLFAFTTVALGYVTAKYAGPDVSLVGRYAGGFFIYAVAIMDAYRWAKVRFEIFRHAHPTAGRVGNST</sequence>
<dbReference type="AlphaFoldDB" id="A0A4R6WW96"/>
<dbReference type="EMBL" id="SNYW01000007">
    <property type="protein sequence ID" value="TDQ83312.1"/>
    <property type="molecule type" value="Genomic_DNA"/>
</dbReference>
<keyword evidence="1" id="KW-0472">Membrane</keyword>
<keyword evidence="1" id="KW-1133">Transmembrane helix</keyword>
<evidence type="ECO:0000256" key="1">
    <source>
        <dbReference type="SAM" id="Phobius"/>
    </source>
</evidence>